<proteinExistence type="predicted"/>
<gene>
    <name evidence="1" type="ORF">H6G83_21905</name>
</gene>
<sequence>MINLIYENNFHYRETKQLKPDPIGVVSLTHYYKYLSVLGNAQQNHHTVGITHPTSYI</sequence>
<dbReference type="Proteomes" id="UP000661112">
    <property type="component" value="Unassembled WGS sequence"/>
</dbReference>
<name>A0ABR8DAQ3_9NOST</name>
<protein>
    <submittedName>
        <fullName evidence="1">Uncharacterized protein</fullName>
    </submittedName>
</protein>
<organism evidence="1 2">
    <name type="scientific">Anabaena azotica FACHB-119</name>
    <dbReference type="NCBI Taxonomy" id="947527"/>
    <lineage>
        <taxon>Bacteria</taxon>
        <taxon>Bacillati</taxon>
        <taxon>Cyanobacteriota</taxon>
        <taxon>Cyanophyceae</taxon>
        <taxon>Nostocales</taxon>
        <taxon>Nostocaceae</taxon>
        <taxon>Anabaena</taxon>
        <taxon>Anabaena azotica</taxon>
    </lineage>
</organism>
<keyword evidence="2" id="KW-1185">Reference proteome</keyword>
<evidence type="ECO:0000313" key="2">
    <source>
        <dbReference type="Proteomes" id="UP000661112"/>
    </source>
</evidence>
<accession>A0ABR8DAQ3</accession>
<dbReference type="RefSeq" id="WP_190476090.1">
    <property type="nucleotide sequence ID" value="NZ_JACJSG010000032.1"/>
</dbReference>
<reference evidence="1 2" key="1">
    <citation type="journal article" date="2020" name="ISME J.">
        <title>Comparative genomics reveals insights into cyanobacterial evolution and habitat adaptation.</title>
        <authorList>
            <person name="Chen M.Y."/>
            <person name="Teng W.K."/>
            <person name="Zhao L."/>
            <person name="Hu C.X."/>
            <person name="Zhou Y.K."/>
            <person name="Han B.P."/>
            <person name="Song L.R."/>
            <person name="Shu W.S."/>
        </authorList>
    </citation>
    <scope>NUCLEOTIDE SEQUENCE [LARGE SCALE GENOMIC DNA]</scope>
    <source>
        <strain evidence="1 2">FACHB-119</strain>
    </source>
</reference>
<dbReference type="EMBL" id="JACJSG010000032">
    <property type="protein sequence ID" value="MBD2503226.1"/>
    <property type="molecule type" value="Genomic_DNA"/>
</dbReference>
<comment type="caution">
    <text evidence="1">The sequence shown here is derived from an EMBL/GenBank/DDBJ whole genome shotgun (WGS) entry which is preliminary data.</text>
</comment>
<evidence type="ECO:0000313" key="1">
    <source>
        <dbReference type="EMBL" id="MBD2503226.1"/>
    </source>
</evidence>